<dbReference type="EMBL" id="JAFBFI010000009">
    <property type="protein sequence ID" value="MBM7692948.1"/>
    <property type="molecule type" value="Genomic_DNA"/>
</dbReference>
<keyword evidence="3 6" id="KW-0812">Transmembrane</keyword>
<dbReference type="CDD" id="cd13124">
    <property type="entry name" value="MATE_SpoVB_like"/>
    <property type="match status" value="1"/>
</dbReference>
<feature type="transmembrane region" description="Helical" evidence="6">
    <location>
        <begin position="398"/>
        <end position="419"/>
    </location>
</feature>
<keyword evidence="8" id="KW-1185">Reference proteome</keyword>
<comment type="subcellular location">
    <subcellularLocation>
        <location evidence="1">Cell membrane</location>
        <topology evidence="1">Multi-pass membrane protein</topology>
    </subcellularLocation>
</comment>
<feature type="transmembrane region" description="Helical" evidence="6">
    <location>
        <begin position="49"/>
        <end position="69"/>
    </location>
</feature>
<dbReference type="InterPro" id="IPR024923">
    <property type="entry name" value="PG_synth_SpoVB"/>
</dbReference>
<feature type="transmembrane region" description="Helical" evidence="6">
    <location>
        <begin position="293"/>
        <end position="310"/>
    </location>
</feature>
<feature type="transmembrane region" description="Helical" evidence="6">
    <location>
        <begin position="90"/>
        <end position="110"/>
    </location>
</feature>
<protein>
    <submittedName>
        <fullName evidence="7">O-antigen/teichoic acid export membrane protein</fullName>
    </submittedName>
</protein>
<dbReference type="Pfam" id="PF01943">
    <property type="entry name" value="Polysacc_synt"/>
    <property type="match status" value="1"/>
</dbReference>
<dbReference type="RefSeq" id="WP_204543339.1">
    <property type="nucleotide sequence ID" value="NZ_JAFBFI010000009.1"/>
</dbReference>
<dbReference type="InterPro" id="IPR050833">
    <property type="entry name" value="Poly_Biosynth_Transport"/>
</dbReference>
<feature type="transmembrane region" description="Helical" evidence="6">
    <location>
        <begin position="125"/>
        <end position="143"/>
    </location>
</feature>
<evidence type="ECO:0000256" key="1">
    <source>
        <dbReference type="ARBA" id="ARBA00004651"/>
    </source>
</evidence>
<keyword evidence="4 6" id="KW-1133">Transmembrane helix</keyword>
<feature type="transmembrane region" description="Helical" evidence="6">
    <location>
        <begin position="489"/>
        <end position="509"/>
    </location>
</feature>
<feature type="transmembrane region" description="Helical" evidence="6">
    <location>
        <begin position="459"/>
        <end position="483"/>
    </location>
</feature>
<accession>A0ABS2QKD9</accession>
<feature type="transmembrane region" description="Helical" evidence="6">
    <location>
        <begin position="331"/>
        <end position="350"/>
    </location>
</feature>
<evidence type="ECO:0000313" key="8">
    <source>
        <dbReference type="Proteomes" id="UP000823486"/>
    </source>
</evidence>
<dbReference type="PANTHER" id="PTHR30250:SF21">
    <property type="entry name" value="LIPID II FLIPPASE MURJ"/>
    <property type="match status" value="1"/>
</dbReference>
<evidence type="ECO:0000256" key="2">
    <source>
        <dbReference type="ARBA" id="ARBA00022475"/>
    </source>
</evidence>
<name>A0ABS2QKD9_9BACI</name>
<gene>
    <name evidence="7" type="ORF">JOC77_002379</name>
</gene>
<feature type="transmembrane region" description="Helical" evidence="6">
    <location>
        <begin position="164"/>
        <end position="182"/>
    </location>
</feature>
<feature type="transmembrane region" description="Helical" evidence="6">
    <location>
        <begin position="188"/>
        <end position="213"/>
    </location>
</feature>
<sequence>MSSKLVRGTFVLTIGMVLSKVLGLLYVVPFDAIVGEKGFQLYQYAYVPYTIFISIATAGVPLAVSKFIAKYNALGEYEVGRKLFRSGLKVMMATGILAFILLYLLAPVFARVSDAPNFTVGEVTSVIRAVSFALILIPFMSLIRGFFQGHESMGPTAVSQVVEQLVRIVVLLGGAFVVLKVMDGSLVTAISMATFAAFIGAIGSLAVLIWYWIKRKPSLDKLLEEDKGTLNISLKETYKEIIIYAVPFVFVGIAMPLFQWIDSLTFTRAMTDIGLREESGHAIGILNVSAQKLVIIPMTLATGFSLSLVPNITKAFVENKYNAFTNHLNQAIQILLFLTFPAVVGMSLLAKPVYSAFYGYDKLGVEVLQTYAPAAILFALFSISAAVLQGINQQRFTILSLMIGILLKLSLNIPLIHLFQTKGSIYATSIGYLAASLVNLYVIYYFTGYRYSLVIRRTILMAVLTLFMAIAVILVHSVLDVFLNTEARIQALIVAGLCAAAGAIVYFLLSLKSKLAQKLFGSRIERLQQRLGLKG</sequence>
<evidence type="ECO:0000256" key="5">
    <source>
        <dbReference type="ARBA" id="ARBA00023136"/>
    </source>
</evidence>
<comment type="caution">
    <text evidence="7">The sequence shown here is derived from an EMBL/GenBank/DDBJ whole genome shotgun (WGS) entry which is preliminary data.</text>
</comment>
<keyword evidence="5 6" id="KW-0472">Membrane</keyword>
<proteinExistence type="predicted"/>
<evidence type="ECO:0000256" key="4">
    <source>
        <dbReference type="ARBA" id="ARBA00022989"/>
    </source>
</evidence>
<dbReference type="PIRSF" id="PIRSF038958">
    <property type="entry name" value="PG_synth_SpoVB"/>
    <property type="match status" value="1"/>
</dbReference>
<evidence type="ECO:0000313" key="7">
    <source>
        <dbReference type="EMBL" id="MBM7692948.1"/>
    </source>
</evidence>
<feature type="transmembrane region" description="Helical" evidence="6">
    <location>
        <begin position="370"/>
        <end position="391"/>
    </location>
</feature>
<evidence type="ECO:0000256" key="6">
    <source>
        <dbReference type="SAM" id="Phobius"/>
    </source>
</evidence>
<dbReference type="PANTHER" id="PTHR30250">
    <property type="entry name" value="PST FAMILY PREDICTED COLANIC ACID TRANSPORTER"/>
    <property type="match status" value="1"/>
</dbReference>
<evidence type="ECO:0000256" key="3">
    <source>
        <dbReference type="ARBA" id="ARBA00022692"/>
    </source>
</evidence>
<reference evidence="7 8" key="1">
    <citation type="submission" date="2021-01" db="EMBL/GenBank/DDBJ databases">
        <title>Genomic Encyclopedia of Type Strains, Phase IV (KMG-IV): sequencing the most valuable type-strain genomes for metagenomic binning, comparative biology and taxonomic classification.</title>
        <authorList>
            <person name="Goeker M."/>
        </authorList>
    </citation>
    <scope>NUCLEOTIDE SEQUENCE [LARGE SCALE GENOMIC DNA]</scope>
    <source>
        <strain evidence="7 8">DSM 105482</strain>
    </source>
</reference>
<organism evidence="7 8">
    <name type="scientific">Peribacillus deserti</name>
    <dbReference type="NCBI Taxonomy" id="673318"/>
    <lineage>
        <taxon>Bacteria</taxon>
        <taxon>Bacillati</taxon>
        <taxon>Bacillota</taxon>
        <taxon>Bacilli</taxon>
        <taxon>Bacillales</taxon>
        <taxon>Bacillaceae</taxon>
        <taxon>Peribacillus</taxon>
    </lineage>
</organism>
<feature type="transmembrane region" description="Helical" evidence="6">
    <location>
        <begin position="241"/>
        <end position="261"/>
    </location>
</feature>
<dbReference type="InterPro" id="IPR002797">
    <property type="entry name" value="Polysacc_synth"/>
</dbReference>
<keyword evidence="2" id="KW-1003">Cell membrane</keyword>
<dbReference type="Proteomes" id="UP000823486">
    <property type="component" value="Unassembled WGS sequence"/>
</dbReference>
<feature type="transmembrane region" description="Helical" evidence="6">
    <location>
        <begin position="425"/>
        <end position="447"/>
    </location>
</feature>
<feature type="transmembrane region" description="Helical" evidence="6">
    <location>
        <begin position="9"/>
        <end position="29"/>
    </location>
</feature>